<comment type="subcellular location">
    <subcellularLocation>
        <location evidence="2">Cytoplasm</location>
    </subcellularLocation>
</comment>
<comment type="caution">
    <text evidence="4">The sequence shown here is derived from an EMBL/GenBank/DDBJ whole genome shotgun (WGS) entry which is preliminary data.</text>
</comment>
<dbReference type="PANTHER" id="PTHR33515">
    <property type="entry name" value="RIBOSOME-BINDING FACTOR A, CHLOROPLASTIC-RELATED"/>
    <property type="match status" value="1"/>
</dbReference>
<dbReference type="GO" id="GO:0005829">
    <property type="term" value="C:cytosol"/>
    <property type="evidence" value="ECO:0007669"/>
    <property type="project" value="TreeGrafter"/>
</dbReference>
<dbReference type="Gene3D" id="3.30.300.20">
    <property type="match status" value="1"/>
</dbReference>
<feature type="compositionally biased region" description="Basic and acidic residues" evidence="3">
    <location>
        <begin position="131"/>
        <end position="142"/>
    </location>
</feature>
<evidence type="ECO:0000256" key="1">
    <source>
        <dbReference type="ARBA" id="ARBA00022517"/>
    </source>
</evidence>
<sequence>MAREFARTDRVGQQIQKEIAVILMREIKDPRLSMTTVSAVEVTRDLAYAKIFVTFFNDNADEIKASLEVLAEAEGYIRSLLGKRLRARIMPHLRFVYDSSMSEGVRMSALVDQAVASDQNNESPADDESENIDKNTDSEKGE</sequence>
<keyword evidence="1 2" id="KW-0690">Ribosome biogenesis</keyword>
<dbReference type="HAMAP" id="MF_00003">
    <property type="entry name" value="RbfA"/>
    <property type="match status" value="1"/>
</dbReference>
<comment type="function">
    <text evidence="2">One of several proteins that assist in the late maturation steps of the functional core of the 30S ribosomal subunit. Associates with free 30S ribosomal subunits (but not with 30S subunits that are part of 70S ribosomes or polysomes). Required for efficient processing of 16S rRNA. May interact with the 5'-terminal helix region of 16S rRNA.</text>
</comment>
<comment type="subunit">
    <text evidence="2">Monomer. Binds 30S ribosomal subunits, but not 50S ribosomal subunits or 70S ribosomes.</text>
</comment>
<comment type="similarity">
    <text evidence="2">Belongs to the RbfA family.</text>
</comment>
<organism evidence="4 5">
    <name type="scientific">Colwellia psychrerythraea</name>
    <name type="common">Vibrio psychroerythus</name>
    <dbReference type="NCBI Taxonomy" id="28229"/>
    <lineage>
        <taxon>Bacteria</taxon>
        <taxon>Pseudomonadati</taxon>
        <taxon>Pseudomonadota</taxon>
        <taxon>Gammaproteobacteria</taxon>
        <taxon>Alteromonadales</taxon>
        <taxon>Colwelliaceae</taxon>
        <taxon>Colwellia</taxon>
    </lineage>
</organism>
<dbReference type="InterPro" id="IPR023799">
    <property type="entry name" value="RbfA_dom_sf"/>
</dbReference>
<dbReference type="InterPro" id="IPR000238">
    <property type="entry name" value="RbfA"/>
</dbReference>
<dbReference type="GO" id="GO:0043024">
    <property type="term" value="F:ribosomal small subunit binding"/>
    <property type="evidence" value="ECO:0007669"/>
    <property type="project" value="TreeGrafter"/>
</dbReference>
<name>A0A099KDX0_COLPS</name>
<evidence type="ECO:0000313" key="4">
    <source>
        <dbReference type="EMBL" id="KGJ87783.1"/>
    </source>
</evidence>
<gene>
    <name evidence="2" type="primary">rbfA</name>
    <name evidence="4" type="ORF">GAB14E_4461</name>
</gene>
<keyword evidence="2" id="KW-0963">Cytoplasm</keyword>
<dbReference type="AlphaFoldDB" id="A0A099KDX0"/>
<evidence type="ECO:0000256" key="2">
    <source>
        <dbReference type="HAMAP-Rule" id="MF_00003"/>
    </source>
</evidence>
<dbReference type="PANTHER" id="PTHR33515:SF1">
    <property type="entry name" value="RIBOSOME-BINDING FACTOR A, CHLOROPLASTIC-RELATED"/>
    <property type="match status" value="1"/>
</dbReference>
<dbReference type="NCBIfam" id="TIGR00082">
    <property type="entry name" value="rbfA"/>
    <property type="match status" value="1"/>
</dbReference>
<dbReference type="Proteomes" id="UP000029868">
    <property type="component" value="Unassembled WGS sequence"/>
</dbReference>
<dbReference type="GO" id="GO:0030490">
    <property type="term" value="P:maturation of SSU-rRNA"/>
    <property type="evidence" value="ECO:0007669"/>
    <property type="project" value="UniProtKB-UniRule"/>
</dbReference>
<accession>A0A099KDX0</accession>
<dbReference type="InterPro" id="IPR015946">
    <property type="entry name" value="KH_dom-like_a/b"/>
</dbReference>
<proteinExistence type="inferred from homology"/>
<dbReference type="OrthoDB" id="307788at2"/>
<dbReference type="EMBL" id="JQEC01000071">
    <property type="protein sequence ID" value="KGJ87783.1"/>
    <property type="molecule type" value="Genomic_DNA"/>
</dbReference>
<dbReference type="RefSeq" id="WP_033084357.1">
    <property type="nucleotide sequence ID" value="NZ_JQEC01000071.1"/>
</dbReference>
<reference evidence="4 5" key="1">
    <citation type="submission" date="2014-08" db="EMBL/GenBank/DDBJ databases">
        <title>Genomic and Phenotypic Diversity of Colwellia psychrerythraea strains from Disparate Marine Basins.</title>
        <authorList>
            <person name="Techtmann S.M."/>
            <person name="Stelling S.C."/>
            <person name="Utturkar S.M."/>
            <person name="Alshibli N."/>
            <person name="Harris A."/>
            <person name="Brown S.D."/>
            <person name="Hazen T.C."/>
        </authorList>
    </citation>
    <scope>NUCLEOTIDE SEQUENCE [LARGE SCALE GENOMIC DNA]</scope>
    <source>
        <strain evidence="4 5">GAB14E</strain>
    </source>
</reference>
<feature type="region of interest" description="Disordered" evidence="3">
    <location>
        <begin position="112"/>
        <end position="142"/>
    </location>
</feature>
<dbReference type="SUPFAM" id="SSF89919">
    <property type="entry name" value="Ribosome-binding factor A, RbfA"/>
    <property type="match status" value="1"/>
</dbReference>
<protein>
    <recommendedName>
        <fullName evidence="2">Ribosome-binding factor A</fullName>
    </recommendedName>
</protein>
<evidence type="ECO:0000313" key="5">
    <source>
        <dbReference type="Proteomes" id="UP000029868"/>
    </source>
</evidence>
<dbReference type="PATRIC" id="fig|28229.3.peg.4444"/>
<dbReference type="Pfam" id="PF02033">
    <property type="entry name" value="RBFA"/>
    <property type="match status" value="1"/>
</dbReference>
<evidence type="ECO:0000256" key="3">
    <source>
        <dbReference type="SAM" id="MobiDB-lite"/>
    </source>
</evidence>